<dbReference type="EMBL" id="BMVG01000006">
    <property type="protein sequence ID" value="GHE03558.1"/>
    <property type="molecule type" value="Genomic_DNA"/>
</dbReference>
<evidence type="ECO:0000313" key="4">
    <source>
        <dbReference type="EMBL" id="GHE03558.1"/>
    </source>
</evidence>
<feature type="domain" description="WYL" evidence="2">
    <location>
        <begin position="705"/>
        <end position="764"/>
    </location>
</feature>
<evidence type="ECO:0000259" key="2">
    <source>
        <dbReference type="Pfam" id="PF13280"/>
    </source>
</evidence>
<feature type="domain" description="Helicase XPB/Ssl2 N-terminal" evidence="3">
    <location>
        <begin position="466"/>
        <end position="583"/>
    </location>
</feature>
<gene>
    <name evidence="4" type="ORF">GCM10010339_31360</name>
</gene>
<dbReference type="PROSITE" id="PS52050">
    <property type="entry name" value="WYL"/>
    <property type="match status" value="1"/>
</dbReference>
<proteinExistence type="predicted"/>
<sequence>MVPALARLALPQLQVAEALAALGPVPRAALADLLDATGAESARGLDAALGSLSDRALVWPDGEGLLHMAAPLRQAWKRPLGLDAPLAVLLADTASEELRRMLMALGVPSPGTTKKQRLTALLTHHSDAERVAAVLASAPATTRKLLQQQVRHRPEQPRSASEFVILGGSGTDAAAGERWALDRGLLVRSRYGYGPARMPAEVALVLRGPDWHAPFAPAPPTVRTVSVTSAEVDREAAASATAFAAHAASVLAVCSESPPAVLKSGGVGARELSRIGKAARCEDLVVRLVLETAYAAGLLARDGNQVVATSGYDAWAEREPAERLIVLLTAWRRLPLTPSQTRDADGKALPALAGTPPCRACVQAREGLLTGAAGLPAGQGAKNPVELGALVGWHRPLADELAQDTTPFATAIHEAELLGVIARGALSPFGAALRTEGIGGDVDAEALAAACARLLPTATRAARFGADLTAVVTGTPTAPLAALLDTVADREAGGTASVWRFGPGTVRRALDAGRTADAIEADLAAVAVGALPQPLSYLIHDTARRHGRMRVTAAPCVIHGEDPALLAEVAAHRKFAALGLRLLAPTVLVSRTPLDKTIATLRAEGYAPVAESADGTVRVDTARRRRAVAPVPPPRESGGTARHRTTGAPVVPAPATVDVGALAARLRAAPTNPPEPDPGSGVPFGTDTEEIVAGYARSLSLTDVRQLAHCIDEGRAVTIEYLAASGSRTVRTLSELDLDPPYLHAWCHLRDDERIFALSRIHGVMPV</sequence>
<reference evidence="4" key="1">
    <citation type="journal article" date="2014" name="Int. J. Syst. Evol. Microbiol.">
        <title>Complete genome sequence of Corynebacterium casei LMG S-19264T (=DSM 44701T), isolated from a smear-ripened cheese.</title>
        <authorList>
            <consortium name="US DOE Joint Genome Institute (JGI-PGF)"/>
            <person name="Walter F."/>
            <person name="Albersmeier A."/>
            <person name="Kalinowski J."/>
            <person name="Ruckert C."/>
        </authorList>
    </citation>
    <scope>NUCLEOTIDE SEQUENCE</scope>
    <source>
        <strain evidence="4">JCM 4714</strain>
    </source>
</reference>
<keyword evidence="5" id="KW-1185">Reference proteome</keyword>
<dbReference type="Pfam" id="PF13625">
    <property type="entry name" value="Helicase_C_3"/>
    <property type="match status" value="1"/>
</dbReference>
<dbReference type="Pfam" id="PF13280">
    <property type="entry name" value="WYL"/>
    <property type="match status" value="1"/>
</dbReference>
<reference evidence="4" key="2">
    <citation type="submission" date="2020-09" db="EMBL/GenBank/DDBJ databases">
        <authorList>
            <person name="Sun Q."/>
            <person name="Ohkuma M."/>
        </authorList>
    </citation>
    <scope>NUCLEOTIDE SEQUENCE</scope>
    <source>
        <strain evidence="4">JCM 4714</strain>
    </source>
</reference>
<evidence type="ECO:0000256" key="1">
    <source>
        <dbReference type="SAM" id="MobiDB-lite"/>
    </source>
</evidence>
<dbReference type="Proteomes" id="UP000655443">
    <property type="component" value="Unassembled WGS sequence"/>
</dbReference>
<feature type="region of interest" description="Disordered" evidence="1">
    <location>
        <begin position="628"/>
        <end position="652"/>
    </location>
</feature>
<evidence type="ECO:0000313" key="5">
    <source>
        <dbReference type="Proteomes" id="UP000655443"/>
    </source>
</evidence>
<dbReference type="AlphaFoldDB" id="A0A918YHL0"/>
<organism evidence="4 5">
    <name type="scientific">Streptomyces alanosinicus</name>
    <dbReference type="NCBI Taxonomy" id="68171"/>
    <lineage>
        <taxon>Bacteria</taxon>
        <taxon>Bacillati</taxon>
        <taxon>Actinomycetota</taxon>
        <taxon>Actinomycetes</taxon>
        <taxon>Kitasatosporales</taxon>
        <taxon>Streptomycetaceae</taxon>
        <taxon>Streptomyces</taxon>
    </lineage>
</organism>
<accession>A0A918YHL0</accession>
<dbReference type="InterPro" id="IPR032830">
    <property type="entry name" value="XPB/Ssl2_N"/>
</dbReference>
<dbReference type="InterPro" id="IPR026881">
    <property type="entry name" value="WYL_dom"/>
</dbReference>
<comment type="caution">
    <text evidence="4">The sequence shown here is derived from an EMBL/GenBank/DDBJ whole genome shotgun (WGS) entry which is preliminary data.</text>
</comment>
<name>A0A918YHL0_9ACTN</name>
<protein>
    <recommendedName>
        <fullName evidence="6">Helicase XPB/Ssl2 N-terminal domain-containing protein</fullName>
    </recommendedName>
</protein>
<evidence type="ECO:0008006" key="6">
    <source>
        <dbReference type="Google" id="ProtNLM"/>
    </source>
</evidence>
<evidence type="ECO:0000259" key="3">
    <source>
        <dbReference type="Pfam" id="PF13625"/>
    </source>
</evidence>